<evidence type="ECO:0000256" key="1">
    <source>
        <dbReference type="ARBA" id="ARBA00006962"/>
    </source>
</evidence>
<proteinExistence type="inferred from homology"/>
<comment type="caution">
    <text evidence="7">The sequence shown here is derived from an EMBL/GenBank/DDBJ whole genome shotgun (WGS) entry which is preliminary data.</text>
</comment>
<dbReference type="Pfam" id="PF06722">
    <property type="entry name" value="EryCIII-like_C"/>
    <property type="match status" value="1"/>
</dbReference>
<dbReference type="EMBL" id="JACHNC010000001">
    <property type="protein sequence ID" value="MBB4752170.1"/>
    <property type="molecule type" value="Genomic_DNA"/>
</dbReference>
<name>A0A7W7HKI2_9ACTN</name>
<protein>
    <submittedName>
        <fullName evidence="6">Glycosyl transferase</fullName>
    </submittedName>
    <submittedName>
        <fullName evidence="7">UDP:flavonoid glycosyltransferase YjiC (YdhE family)</fullName>
    </submittedName>
</protein>
<evidence type="ECO:0000256" key="3">
    <source>
        <dbReference type="ARBA" id="ARBA00022679"/>
    </source>
</evidence>
<dbReference type="GO" id="GO:0016758">
    <property type="term" value="F:hexosyltransferase activity"/>
    <property type="evidence" value="ECO:0007669"/>
    <property type="project" value="UniProtKB-ARBA"/>
</dbReference>
<evidence type="ECO:0000313" key="6">
    <source>
        <dbReference type="EMBL" id="GIE44063.1"/>
    </source>
</evidence>
<evidence type="ECO:0000259" key="5">
    <source>
        <dbReference type="Pfam" id="PF21036"/>
    </source>
</evidence>
<dbReference type="InterPro" id="IPR002213">
    <property type="entry name" value="UDP_glucos_trans"/>
</dbReference>
<evidence type="ECO:0000313" key="8">
    <source>
        <dbReference type="Proteomes" id="UP000590511"/>
    </source>
</evidence>
<accession>A0A7W7HKI2</accession>
<keyword evidence="2" id="KW-0328">Glycosyltransferase</keyword>
<dbReference type="EMBL" id="BOMP01000118">
    <property type="protein sequence ID" value="GIE44063.1"/>
    <property type="molecule type" value="Genomic_DNA"/>
</dbReference>
<dbReference type="InterPro" id="IPR010610">
    <property type="entry name" value="EryCIII-like_C"/>
</dbReference>
<comment type="similarity">
    <text evidence="1">Belongs to the glycosyltransferase 28 family.</text>
</comment>
<dbReference type="CDD" id="cd03784">
    <property type="entry name" value="GT1_Gtf-like"/>
    <property type="match status" value="1"/>
</dbReference>
<evidence type="ECO:0000259" key="4">
    <source>
        <dbReference type="Pfam" id="PF06722"/>
    </source>
</evidence>
<keyword evidence="9" id="KW-1185">Reference proteome</keyword>
<organism evidence="7 8">
    <name type="scientific">Actinoplanes lobatus</name>
    <dbReference type="NCBI Taxonomy" id="113568"/>
    <lineage>
        <taxon>Bacteria</taxon>
        <taxon>Bacillati</taxon>
        <taxon>Actinomycetota</taxon>
        <taxon>Actinomycetes</taxon>
        <taxon>Micromonosporales</taxon>
        <taxon>Micromonosporaceae</taxon>
        <taxon>Actinoplanes</taxon>
    </lineage>
</organism>
<dbReference type="PANTHER" id="PTHR48050">
    <property type="entry name" value="STEROL 3-BETA-GLUCOSYLTRANSFERASE"/>
    <property type="match status" value="1"/>
</dbReference>
<feature type="domain" description="Erythromycin biosynthesis protein CIII-like N-terminal" evidence="5">
    <location>
        <begin position="23"/>
        <end position="216"/>
    </location>
</feature>
<evidence type="ECO:0000313" key="7">
    <source>
        <dbReference type="EMBL" id="MBB4752170.1"/>
    </source>
</evidence>
<dbReference type="Pfam" id="PF21036">
    <property type="entry name" value="EryCIII-like_N"/>
    <property type="match status" value="1"/>
</dbReference>
<dbReference type="InterPro" id="IPR048284">
    <property type="entry name" value="EryCIII-like_N"/>
</dbReference>
<keyword evidence="3 7" id="KW-0808">Transferase</keyword>
<dbReference type="Proteomes" id="UP000631312">
    <property type="component" value="Unassembled WGS sequence"/>
</dbReference>
<feature type="domain" description="Erythromycin biosynthesis protein CIII-like C-terminal" evidence="4">
    <location>
        <begin position="231"/>
        <end position="369"/>
    </location>
</feature>
<dbReference type="SUPFAM" id="SSF53756">
    <property type="entry name" value="UDP-Glycosyltransferase/glycogen phosphorylase"/>
    <property type="match status" value="1"/>
</dbReference>
<dbReference type="AlphaFoldDB" id="A0A7W7HKI2"/>
<dbReference type="InterPro" id="IPR050426">
    <property type="entry name" value="Glycosyltransferase_28"/>
</dbReference>
<dbReference type="GO" id="GO:0008194">
    <property type="term" value="F:UDP-glycosyltransferase activity"/>
    <property type="evidence" value="ECO:0007669"/>
    <property type="project" value="InterPro"/>
</dbReference>
<evidence type="ECO:0000256" key="2">
    <source>
        <dbReference type="ARBA" id="ARBA00022676"/>
    </source>
</evidence>
<dbReference type="PANTHER" id="PTHR48050:SF13">
    <property type="entry name" value="STEROL 3-BETA-GLUCOSYLTRANSFERASE UGT80A2"/>
    <property type="match status" value="1"/>
</dbReference>
<dbReference type="RefSeq" id="WP_188124085.1">
    <property type="nucleotide sequence ID" value="NZ_BOMP01000118.1"/>
</dbReference>
<dbReference type="Proteomes" id="UP000590511">
    <property type="component" value="Unassembled WGS sequence"/>
</dbReference>
<evidence type="ECO:0000313" key="9">
    <source>
        <dbReference type="Proteomes" id="UP000631312"/>
    </source>
</evidence>
<sequence>MRVLIVSAPMLGHVFPLVPLGRALAEAGHEVLVATAAEALRVRESGLAVHDALPGYRFGPIAARMLLRHPLLSRAQLAGTTDPRGVGILFGAVNDRMADGVVAVARRWRPDLVVYEPLAVAGALAAAGIGVPAVLHETTLFGGPSLVAATASRLGDALRRHPVGDLPPPAAVLTIAPASVAGTRDGWPMRAVPYGADQPLPGWLTEQPSRARVLVSRSTVPQPGPDRLMRRVIDAAGPVDADFVLIRPDRRAAARRYPPNVRATDWLPLPAALAVSTAIVHHGGAGSTLAALHAGVPQLVVRGAGDRRHNAELVAVRGAGLAVDDREISTAVLDRLLDDPALARAAQQVSAEVAAMPAPADLVPRLTELILSQR</sequence>
<gene>
    <name evidence="6" type="primary">iroB</name>
    <name evidence="6" type="ORF">Alo02nite_69610</name>
    <name evidence="7" type="ORF">BJ964_006331</name>
</gene>
<dbReference type="GO" id="GO:0017000">
    <property type="term" value="P:antibiotic biosynthetic process"/>
    <property type="evidence" value="ECO:0007669"/>
    <property type="project" value="UniProtKB-ARBA"/>
</dbReference>
<reference evidence="7 8" key="1">
    <citation type="submission" date="2020-08" db="EMBL/GenBank/DDBJ databases">
        <title>Sequencing the genomes of 1000 actinobacteria strains.</title>
        <authorList>
            <person name="Klenk H.-P."/>
        </authorList>
    </citation>
    <scope>NUCLEOTIDE SEQUENCE [LARGE SCALE GENOMIC DNA]</scope>
    <source>
        <strain evidence="7 8">DSM 43150</strain>
    </source>
</reference>
<reference evidence="6 9" key="2">
    <citation type="submission" date="2021-01" db="EMBL/GenBank/DDBJ databases">
        <title>Whole genome shotgun sequence of Actinoplanes lobatus NBRC 12513.</title>
        <authorList>
            <person name="Komaki H."/>
            <person name="Tamura T."/>
        </authorList>
    </citation>
    <scope>NUCLEOTIDE SEQUENCE [LARGE SCALE GENOMIC DNA]</scope>
    <source>
        <strain evidence="6 9">NBRC 12513</strain>
    </source>
</reference>
<dbReference type="Gene3D" id="3.40.50.2000">
    <property type="entry name" value="Glycogen Phosphorylase B"/>
    <property type="match status" value="2"/>
</dbReference>